<dbReference type="SUPFAM" id="SSF52833">
    <property type="entry name" value="Thioredoxin-like"/>
    <property type="match status" value="1"/>
</dbReference>
<dbReference type="GO" id="GO:0031397">
    <property type="term" value="P:negative regulation of protein ubiquitination"/>
    <property type="evidence" value="ECO:0007669"/>
    <property type="project" value="TreeGrafter"/>
</dbReference>
<dbReference type="GO" id="GO:0005634">
    <property type="term" value="C:nucleus"/>
    <property type="evidence" value="ECO:0007669"/>
    <property type="project" value="TreeGrafter"/>
</dbReference>
<keyword evidence="5" id="KW-1185">Reference proteome</keyword>
<dbReference type="Proteomes" id="UP000654075">
    <property type="component" value="Unassembled WGS sequence"/>
</dbReference>
<dbReference type="PANTHER" id="PTHR46472">
    <property type="entry name" value="NUCLEOREDOXIN"/>
    <property type="match status" value="1"/>
</dbReference>
<evidence type="ECO:0000313" key="5">
    <source>
        <dbReference type="Proteomes" id="UP000654075"/>
    </source>
</evidence>
<dbReference type="PROSITE" id="PS51352">
    <property type="entry name" value="THIOREDOXIN_2"/>
    <property type="match status" value="1"/>
</dbReference>
<evidence type="ECO:0000313" key="4">
    <source>
        <dbReference type="EMBL" id="CAE8683398.1"/>
    </source>
</evidence>
<comment type="caution">
    <text evidence="3">The sequence shown here is derived from an EMBL/GenBank/DDBJ whole genome shotgun (WGS) entry which is preliminary data.</text>
</comment>
<evidence type="ECO:0000313" key="2">
    <source>
        <dbReference type="EMBL" id="CAE8597840.1"/>
    </source>
</evidence>
<dbReference type="OrthoDB" id="409136at2759"/>
<protein>
    <recommendedName>
        <fullName evidence="1">Thioredoxin domain-containing protein</fullName>
    </recommendedName>
</protein>
<accession>A0A813EDE8</accession>
<name>A0A813EDE8_POLGL</name>
<dbReference type="InterPro" id="IPR036249">
    <property type="entry name" value="Thioredoxin-like_sf"/>
</dbReference>
<dbReference type="GO" id="GO:0030178">
    <property type="term" value="P:negative regulation of Wnt signaling pathway"/>
    <property type="evidence" value="ECO:0007669"/>
    <property type="project" value="TreeGrafter"/>
</dbReference>
<gene>
    <name evidence="2" type="ORF">PGLA1383_LOCUS16268</name>
    <name evidence="3" type="ORF">PGLA1383_LOCUS16963</name>
    <name evidence="4" type="ORF">PGLA2088_LOCUS23433</name>
</gene>
<dbReference type="EMBL" id="CAJNNV010010382">
    <property type="protein sequence ID" value="CAE8598558.1"/>
    <property type="molecule type" value="Genomic_DNA"/>
</dbReference>
<feature type="domain" description="Thioredoxin" evidence="1">
    <location>
        <begin position="1"/>
        <end position="152"/>
    </location>
</feature>
<reference evidence="3" key="1">
    <citation type="submission" date="2021-02" db="EMBL/GenBank/DDBJ databases">
        <authorList>
            <person name="Dougan E. K."/>
            <person name="Rhodes N."/>
            <person name="Thang M."/>
            <person name="Chan C."/>
        </authorList>
    </citation>
    <scope>NUCLEOTIDE SEQUENCE</scope>
</reference>
<dbReference type="EMBL" id="CAJNNV010009831">
    <property type="protein sequence ID" value="CAE8597840.1"/>
    <property type="molecule type" value="Genomic_DNA"/>
</dbReference>
<dbReference type="Gene3D" id="3.40.30.10">
    <property type="entry name" value="Glutaredoxin"/>
    <property type="match status" value="1"/>
</dbReference>
<organism evidence="3 5">
    <name type="scientific">Polarella glacialis</name>
    <name type="common">Dinoflagellate</name>
    <dbReference type="NCBI Taxonomy" id="89957"/>
    <lineage>
        <taxon>Eukaryota</taxon>
        <taxon>Sar</taxon>
        <taxon>Alveolata</taxon>
        <taxon>Dinophyceae</taxon>
        <taxon>Suessiales</taxon>
        <taxon>Suessiaceae</taxon>
        <taxon>Polarella</taxon>
    </lineage>
</organism>
<dbReference type="GO" id="GO:0004791">
    <property type="term" value="F:thioredoxin-disulfide reductase (NADPH) activity"/>
    <property type="evidence" value="ECO:0007669"/>
    <property type="project" value="TreeGrafter"/>
</dbReference>
<evidence type="ECO:0000259" key="1">
    <source>
        <dbReference type="PROSITE" id="PS51352"/>
    </source>
</evidence>
<dbReference type="Pfam" id="PF13905">
    <property type="entry name" value="Thioredoxin_8"/>
    <property type="match status" value="1"/>
</dbReference>
<dbReference type="InterPro" id="IPR012336">
    <property type="entry name" value="Thioredoxin-like_fold"/>
</dbReference>
<dbReference type="PANTHER" id="PTHR46472:SF1">
    <property type="entry name" value="NUCLEOREDOXIN"/>
    <property type="match status" value="1"/>
</dbReference>
<proteinExistence type="predicted"/>
<dbReference type="Proteomes" id="UP000626109">
    <property type="component" value="Unassembled WGS sequence"/>
</dbReference>
<evidence type="ECO:0000313" key="3">
    <source>
        <dbReference type="EMBL" id="CAE8598558.1"/>
    </source>
</evidence>
<dbReference type="AlphaFoldDB" id="A0A813EDE8"/>
<sequence length="273" mass="28992">MPGLSKLLGDRLLTHAGNAVVTSEALAGSSAVGLYFSASWCPPCRGFTPTLVESYQKSLFPKGFRCVLVSWDKDEQSFKDYHSKMPWLALPFEESEKKEELGKLLGVRGIPALALLDAQGRTITTEGTQAVSADPAGEHYPWRPPLVRDLAHGEPGQINELPSLICLCEAAPAEAHAGALESLTALATAAQESERSLGFFLGSGGGLSAKIRELCRLPAGGAPRLLLLDIPDNGGFYLGPEGPDALTPAAAEQMLLDYRGGKLTRQQLGPPSE</sequence>
<dbReference type="InterPro" id="IPR013766">
    <property type="entry name" value="Thioredoxin_domain"/>
</dbReference>
<dbReference type="EMBL" id="CAJNNW010026193">
    <property type="protein sequence ID" value="CAE8683398.1"/>
    <property type="molecule type" value="Genomic_DNA"/>
</dbReference>